<gene>
    <name evidence="5" type="ORF">SOCG_00002</name>
</gene>
<dbReference type="InterPro" id="IPR009071">
    <property type="entry name" value="HMG_box_dom"/>
</dbReference>
<evidence type="ECO:0000256" key="2">
    <source>
        <dbReference type="PROSITE-ProRule" id="PRU00267"/>
    </source>
</evidence>
<evidence type="ECO:0000313" key="6">
    <source>
        <dbReference type="Proteomes" id="UP000016088"/>
    </source>
</evidence>
<dbReference type="OrthoDB" id="5550281at2759"/>
<name>S9PSW1_SCHOY</name>
<reference evidence="5 6" key="1">
    <citation type="journal article" date="2011" name="Science">
        <title>Comparative functional genomics of the fission yeasts.</title>
        <authorList>
            <person name="Rhind N."/>
            <person name="Chen Z."/>
            <person name="Yassour M."/>
            <person name="Thompson D.A."/>
            <person name="Haas B.J."/>
            <person name="Habib N."/>
            <person name="Wapinski I."/>
            <person name="Roy S."/>
            <person name="Lin M.F."/>
            <person name="Heiman D.I."/>
            <person name="Young S.K."/>
            <person name="Furuya K."/>
            <person name="Guo Y."/>
            <person name="Pidoux A."/>
            <person name="Chen H.M."/>
            <person name="Robbertse B."/>
            <person name="Goldberg J.M."/>
            <person name="Aoki K."/>
            <person name="Bayne E.H."/>
            <person name="Berlin A.M."/>
            <person name="Desjardins C.A."/>
            <person name="Dobbs E."/>
            <person name="Dukaj L."/>
            <person name="Fan L."/>
            <person name="FitzGerald M.G."/>
            <person name="French C."/>
            <person name="Gujja S."/>
            <person name="Hansen K."/>
            <person name="Keifenheim D."/>
            <person name="Levin J.Z."/>
            <person name="Mosher R.A."/>
            <person name="Mueller C.A."/>
            <person name="Pfiffner J."/>
            <person name="Priest M."/>
            <person name="Russ C."/>
            <person name="Smialowska A."/>
            <person name="Swoboda P."/>
            <person name="Sykes S.M."/>
            <person name="Vaughn M."/>
            <person name="Vengrova S."/>
            <person name="Yoder R."/>
            <person name="Zeng Q."/>
            <person name="Allshire R."/>
            <person name="Baulcombe D."/>
            <person name="Birren B.W."/>
            <person name="Brown W."/>
            <person name="Ekwall K."/>
            <person name="Kellis M."/>
            <person name="Leatherwood J."/>
            <person name="Levin H."/>
            <person name="Margalit H."/>
            <person name="Martienssen R."/>
            <person name="Nieduszynski C.A."/>
            <person name="Spatafora J.W."/>
            <person name="Friedman N."/>
            <person name="Dalgaard J.Z."/>
            <person name="Baumann P."/>
            <person name="Niki H."/>
            <person name="Regev A."/>
            <person name="Nusbaum C."/>
        </authorList>
    </citation>
    <scope>NUCLEOTIDE SEQUENCE [LARGE SCALE GENOMIC DNA]</scope>
    <source>
        <strain evidence="6">yFS286</strain>
    </source>
</reference>
<dbReference type="OMA" id="HNIDDFE"/>
<feature type="compositionally biased region" description="Low complexity" evidence="3">
    <location>
        <begin position="188"/>
        <end position="208"/>
    </location>
</feature>
<dbReference type="HOGENOM" id="CLU_897599_0_0_1"/>
<feature type="compositionally biased region" description="Polar residues" evidence="3">
    <location>
        <begin position="209"/>
        <end position="222"/>
    </location>
</feature>
<protein>
    <submittedName>
        <fullName evidence="5">HMG box protein</fullName>
    </submittedName>
</protein>
<proteinExistence type="predicted"/>
<feature type="compositionally biased region" description="Basic and acidic residues" evidence="3">
    <location>
        <begin position="131"/>
        <end position="146"/>
    </location>
</feature>
<feature type="region of interest" description="Disordered" evidence="3">
    <location>
        <begin position="184"/>
        <end position="312"/>
    </location>
</feature>
<dbReference type="SUPFAM" id="SSF47095">
    <property type="entry name" value="HMG-box"/>
    <property type="match status" value="1"/>
</dbReference>
<dbReference type="PANTHER" id="PTHR48112:SF22">
    <property type="entry name" value="MITOCHONDRIAL TRANSCRIPTION FACTOR A, ISOFORM B"/>
    <property type="match status" value="1"/>
</dbReference>
<dbReference type="GO" id="GO:0003677">
    <property type="term" value="F:DNA binding"/>
    <property type="evidence" value="ECO:0007669"/>
    <property type="project" value="UniProtKB-UniRule"/>
</dbReference>
<evidence type="ECO:0000256" key="3">
    <source>
        <dbReference type="SAM" id="MobiDB-lite"/>
    </source>
</evidence>
<feature type="domain" description="HMG box" evidence="4">
    <location>
        <begin position="117"/>
        <end position="187"/>
    </location>
</feature>
<dbReference type="Pfam" id="PF09011">
    <property type="entry name" value="HMG_box_2"/>
    <property type="match status" value="1"/>
</dbReference>
<dbReference type="VEuPathDB" id="FungiDB:SOCG_00002"/>
<dbReference type="EMBL" id="KE503207">
    <property type="protein sequence ID" value="EPX72236.1"/>
    <property type="molecule type" value="Genomic_DNA"/>
</dbReference>
<keyword evidence="1 2" id="KW-0238">DNA-binding</keyword>
<sequence>MAEEHGNLQKLSNSVSKLEDAFKLALGACQDIKEFLPILIAEKGAAGKPQGKTDKNEKLEKPKQTTNKESATSTTKNADVEGSVAPASAVPATSSVEPVASASPTPSKRKARDPAQPKRPPTAYNLFQKNQRSEIKDSLGEKGNDVKEVNKAMHEKWTSLNENERKPFEDEAAKLRETYDAEMTAFQASRESASSPAPVPVAAAEAESQGNQVAVSMPTTPANKDYVEFSETRPLAQASLSSPVTTSKKQNKKKRSSTNAPVEPQLQQEEGSAAADKTEANPSPSVAKRDKKKRRKSSVNTNNAPTATAASN</sequence>
<feature type="compositionally biased region" description="Polar residues" evidence="3">
    <location>
        <begin position="257"/>
        <end position="270"/>
    </location>
</feature>
<dbReference type="GO" id="GO:0005730">
    <property type="term" value="C:nucleolus"/>
    <property type="evidence" value="ECO:0007669"/>
    <property type="project" value="EnsemblFungi"/>
</dbReference>
<keyword evidence="6" id="KW-1185">Reference proteome</keyword>
<dbReference type="PROSITE" id="PS50118">
    <property type="entry name" value="HMG_BOX_2"/>
    <property type="match status" value="1"/>
</dbReference>
<feature type="compositionally biased region" description="Basic and acidic residues" evidence="3">
    <location>
        <begin position="51"/>
        <end position="63"/>
    </location>
</feature>
<feature type="compositionally biased region" description="Polar residues" evidence="3">
    <location>
        <begin position="238"/>
        <end position="248"/>
    </location>
</feature>
<feature type="compositionally biased region" description="Low complexity" evidence="3">
    <location>
        <begin position="80"/>
        <end position="106"/>
    </location>
</feature>
<feature type="region of interest" description="Disordered" evidence="3">
    <location>
        <begin position="43"/>
        <end position="146"/>
    </location>
</feature>
<dbReference type="RefSeq" id="XP_013017876.1">
    <property type="nucleotide sequence ID" value="XM_013162422.1"/>
</dbReference>
<dbReference type="SMART" id="SM00398">
    <property type="entry name" value="HMG"/>
    <property type="match status" value="1"/>
</dbReference>
<dbReference type="Gene3D" id="1.10.30.10">
    <property type="entry name" value="High mobility group box domain"/>
    <property type="match status" value="1"/>
</dbReference>
<dbReference type="GeneID" id="25028986"/>
<accession>S9PSW1</accession>
<dbReference type="InterPro" id="IPR050342">
    <property type="entry name" value="HMGB"/>
</dbReference>
<evidence type="ECO:0000259" key="4">
    <source>
        <dbReference type="PROSITE" id="PS50118"/>
    </source>
</evidence>
<dbReference type="InterPro" id="IPR036910">
    <property type="entry name" value="HMG_box_dom_sf"/>
</dbReference>
<organism evidence="5 6">
    <name type="scientific">Schizosaccharomyces octosporus (strain yFS286)</name>
    <name type="common">Fission yeast</name>
    <name type="synonym">Octosporomyces octosporus</name>
    <dbReference type="NCBI Taxonomy" id="483514"/>
    <lineage>
        <taxon>Eukaryota</taxon>
        <taxon>Fungi</taxon>
        <taxon>Dikarya</taxon>
        <taxon>Ascomycota</taxon>
        <taxon>Taphrinomycotina</taxon>
        <taxon>Schizosaccharomycetes</taxon>
        <taxon>Schizosaccharomycetales</taxon>
        <taxon>Schizosaccharomycetaceae</taxon>
        <taxon>Schizosaccharomyces</taxon>
    </lineage>
</organism>
<dbReference type="AlphaFoldDB" id="S9PSW1"/>
<evidence type="ECO:0000313" key="5">
    <source>
        <dbReference type="EMBL" id="EPX72236.1"/>
    </source>
</evidence>
<feature type="compositionally biased region" description="Polar residues" evidence="3">
    <location>
        <begin position="64"/>
        <end position="77"/>
    </location>
</feature>
<feature type="compositionally biased region" description="Low complexity" evidence="3">
    <location>
        <begin position="298"/>
        <end position="312"/>
    </location>
</feature>
<evidence type="ECO:0000256" key="1">
    <source>
        <dbReference type="ARBA" id="ARBA00023125"/>
    </source>
</evidence>
<keyword evidence="2" id="KW-0539">Nucleus</keyword>
<feature type="DNA-binding region" description="HMG box" evidence="2">
    <location>
        <begin position="117"/>
        <end position="187"/>
    </location>
</feature>
<dbReference type="GO" id="GO:0006360">
    <property type="term" value="P:transcription by RNA polymerase I"/>
    <property type="evidence" value="ECO:0007669"/>
    <property type="project" value="EnsemblFungi"/>
</dbReference>
<dbReference type="eggNOG" id="KOG0381">
    <property type="taxonomic scope" value="Eukaryota"/>
</dbReference>
<dbReference type="PANTHER" id="PTHR48112">
    <property type="entry name" value="HIGH MOBILITY GROUP PROTEIN DSP1"/>
    <property type="match status" value="1"/>
</dbReference>
<dbReference type="Proteomes" id="UP000016088">
    <property type="component" value="Unassembled WGS sequence"/>
</dbReference>